<protein>
    <recommendedName>
        <fullName evidence="4">Polyketide synthase-like phosphopantetheine-binding domain-containing protein</fullName>
    </recommendedName>
</protein>
<dbReference type="Gene3D" id="3.40.50.720">
    <property type="entry name" value="NAD(P)-binding Rossmann-like Domain"/>
    <property type="match status" value="1"/>
</dbReference>
<dbReference type="Pfam" id="PF08659">
    <property type="entry name" value="KR"/>
    <property type="match status" value="1"/>
</dbReference>
<dbReference type="PANTHER" id="PTHR43775">
    <property type="entry name" value="FATTY ACID SYNTHASE"/>
    <property type="match status" value="1"/>
</dbReference>
<dbReference type="EMBL" id="JAZHXJ010001584">
    <property type="protein sequence ID" value="KAL1844622.1"/>
    <property type="molecule type" value="Genomic_DNA"/>
</dbReference>
<sequence length="294" mass="32112">MHSVIQRGLSIWPIRWLACRGIGHAAMQVCRNAGAEAVRHGEQRGQSRLRPHRARYPARPHLRLAGRLFATDVARETGGRSVEIILNSLSGKLLHALWDCIAEFGQLVELGNRGLVGHGPSPSSPSYAISGPSQRPPSSLPRRKGDHIGKVVVSMPEDADDLSAAPQAAEIQFDSTARYVITEWLGGVGRLVASWMAERGARSIVFLSCRPRTSCAPADGRERRAPGRRIFQFMMRDAADLDLGKRVAALGMDSLMAIELRRWWKQSFGVEATVRDLGVLPTEGLVRSVVSGSS</sequence>
<name>A0ABR3VSG9_9PEZI</name>
<dbReference type="InterPro" id="IPR013968">
    <property type="entry name" value="PKS_KR"/>
</dbReference>
<keyword evidence="6" id="KW-1185">Reference proteome</keyword>
<dbReference type="SUPFAM" id="SSF51735">
    <property type="entry name" value="NAD(P)-binding Rossmann-fold domains"/>
    <property type="match status" value="1"/>
</dbReference>
<comment type="caution">
    <text evidence="5">The sequence shown here is derived from an EMBL/GenBank/DDBJ whole genome shotgun (WGS) entry which is preliminary data.</text>
</comment>
<dbReference type="SMART" id="SM00823">
    <property type="entry name" value="PKS_PP"/>
    <property type="match status" value="1"/>
</dbReference>
<feature type="region of interest" description="Disordered" evidence="3">
    <location>
        <begin position="119"/>
        <end position="145"/>
    </location>
</feature>
<dbReference type="InterPro" id="IPR009081">
    <property type="entry name" value="PP-bd_ACP"/>
</dbReference>
<gene>
    <name evidence="5" type="ORF">VTK73DRAFT_2150</name>
</gene>
<dbReference type="Gene3D" id="3.90.180.10">
    <property type="entry name" value="Medium-chain alcohol dehydrogenases, catalytic domain"/>
    <property type="match status" value="2"/>
</dbReference>
<feature type="domain" description="Polyketide synthase-like phosphopantetheine-binding" evidence="4">
    <location>
        <begin position="222"/>
        <end position="280"/>
    </location>
</feature>
<dbReference type="Gene3D" id="1.10.1200.10">
    <property type="entry name" value="ACP-like"/>
    <property type="match status" value="1"/>
</dbReference>
<dbReference type="InterPro" id="IPR020806">
    <property type="entry name" value="PKS_PP-bd"/>
</dbReference>
<dbReference type="InterPro" id="IPR050091">
    <property type="entry name" value="PKS_NRPS_Biosynth_Enz"/>
</dbReference>
<evidence type="ECO:0000259" key="4">
    <source>
        <dbReference type="SMART" id="SM00823"/>
    </source>
</evidence>
<dbReference type="PANTHER" id="PTHR43775:SF37">
    <property type="entry name" value="SI:DKEY-61P9.11"/>
    <property type="match status" value="1"/>
</dbReference>
<keyword evidence="1" id="KW-0596">Phosphopantetheine</keyword>
<evidence type="ECO:0000313" key="6">
    <source>
        <dbReference type="Proteomes" id="UP001586593"/>
    </source>
</evidence>
<proteinExistence type="predicted"/>
<evidence type="ECO:0000256" key="2">
    <source>
        <dbReference type="ARBA" id="ARBA00022553"/>
    </source>
</evidence>
<dbReference type="InterPro" id="IPR036291">
    <property type="entry name" value="NAD(P)-bd_dom_sf"/>
</dbReference>
<evidence type="ECO:0000313" key="5">
    <source>
        <dbReference type="EMBL" id="KAL1844622.1"/>
    </source>
</evidence>
<accession>A0ABR3VSG9</accession>
<dbReference type="SUPFAM" id="SSF47336">
    <property type="entry name" value="ACP-like"/>
    <property type="match status" value="1"/>
</dbReference>
<dbReference type="Pfam" id="PF00550">
    <property type="entry name" value="PP-binding"/>
    <property type="match status" value="1"/>
</dbReference>
<evidence type="ECO:0000256" key="3">
    <source>
        <dbReference type="SAM" id="MobiDB-lite"/>
    </source>
</evidence>
<dbReference type="Proteomes" id="UP001586593">
    <property type="component" value="Unassembled WGS sequence"/>
</dbReference>
<dbReference type="InterPro" id="IPR036736">
    <property type="entry name" value="ACP-like_sf"/>
</dbReference>
<keyword evidence="2" id="KW-0597">Phosphoprotein</keyword>
<organism evidence="5 6">
    <name type="scientific">Phialemonium thermophilum</name>
    <dbReference type="NCBI Taxonomy" id="223376"/>
    <lineage>
        <taxon>Eukaryota</taxon>
        <taxon>Fungi</taxon>
        <taxon>Dikarya</taxon>
        <taxon>Ascomycota</taxon>
        <taxon>Pezizomycotina</taxon>
        <taxon>Sordariomycetes</taxon>
        <taxon>Sordariomycetidae</taxon>
        <taxon>Cephalothecales</taxon>
        <taxon>Cephalothecaceae</taxon>
        <taxon>Phialemonium</taxon>
    </lineage>
</organism>
<evidence type="ECO:0000256" key="1">
    <source>
        <dbReference type="ARBA" id="ARBA00022450"/>
    </source>
</evidence>
<reference evidence="5 6" key="1">
    <citation type="journal article" date="2024" name="Commun. Biol.">
        <title>Comparative genomic analysis of thermophilic fungi reveals convergent evolutionary adaptations and gene losses.</title>
        <authorList>
            <person name="Steindorff A.S."/>
            <person name="Aguilar-Pontes M.V."/>
            <person name="Robinson A.J."/>
            <person name="Andreopoulos B."/>
            <person name="LaButti K."/>
            <person name="Kuo A."/>
            <person name="Mondo S."/>
            <person name="Riley R."/>
            <person name="Otillar R."/>
            <person name="Haridas S."/>
            <person name="Lipzen A."/>
            <person name="Grimwood J."/>
            <person name="Schmutz J."/>
            <person name="Clum A."/>
            <person name="Reid I.D."/>
            <person name="Moisan M.C."/>
            <person name="Butler G."/>
            <person name="Nguyen T.T.M."/>
            <person name="Dewar K."/>
            <person name="Conant G."/>
            <person name="Drula E."/>
            <person name="Henrissat B."/>
            <person name="Hansel C."/>
            <person name="Singer S."/>
            <person name="Hutchinson M.I."/>
            <person name="de Vries R.P."/>
            <person name="Natvig D.O."/>
            <person name="Powell A.J."/>
            <person name="Tsang A."/>
            <person name="Grigoriev I.V."/>
        </authorList>
    </citation>
    <scope>NUCLEOTIDE SEQUENCE [LARGE SCALE GENOMIC DNA]</scope>
    <source>
        <strain evidence="5 6">ATCC 24622</strain>
    </source>
</reference>